<proteinExistence type="predicted"/>
<name>A0A7S4EXJ6_CHRCT</name>
<evidence type="ECO:0000313" key="1">
    <source>
        <dbReference type="EMBL" id="CAE0760007.1"/>
    </source>
</evidence>
<gene>
    <name evidence="1" type="ORF">PCAR00345_LOCUS12613</name>
</gene>
<organism evidence="1">
    <name type="scientific">Chrysotila carterae</name>
    <name type="common">Marine alga</name>
    <name type="synonym">Syracosphaera carterae</name>
    <dbReference type="NCBI Taxonomy" id="13221"/>
    <lineage>
        <taxon>Eukaryota</taxon>
        <taxon>Haptista</taxon>
        <taxon>Haptophyta</taxon>
        <taxon>Prymnesiophyceae</taxon>
        <taxon>Isochrysidales</taxon>
        <taxon>Isochrysidaceae</taxon>
        <taxon>Chrysotila</taxon>
    </lineage>
</organism>
<dbReference type="AlphaFoldDB" id="A0A7S4EXJ6"/>
<sequence>MHAFKGNICNARAKIVRNAGGHAGAKSNHSQRRYAPTSQFRAKTGVGTCLGGSGLFPEVGCEESSEAKLCAVGTSTYSPVAFPLCHFPLLTVHRHVRSIWQKRYHGTTTVRLCTLHSSYSPSGRERFHLPSA</sequence>
<reference evidence="1" key="1">
    <citation type="submission" date="2021-01" db="EMBL/GenBank/DDBJ databases">
        <authorList>
            <person name="Corre E."/>
            <person name="Pelletier E."/>
            <person name="Niang G."/>
            <person name="Scheremetjew M."/>
            <person name="Finn R."/>
            <person name="Kale V."/>
            <person name="Holt S."/>
            <person name="Cochrane G."/>
            <person name="Meng A."/>
            <person name="Brown T."/>
            <person name="Cohen L."/>
        </authorList>
    </citation>
    <scope>NUCLEOTIDE SEQUENCE</scope>
    <source>
        <strain evidence="1">CCMP645</strain>
    </source>
</reference>
<protein>
    <submittedName>
        <fullName evidence="1">Uncharacterized protein</fullName>
    </submittedName>
</protein>
<accession>A0A7S4EXJ6</accession>
<dbReference type="EMBL" id="HBIZ01020048">
    <property type="protein sequence ID" value="CAE0760007.1"/>
    <property type="molecule type" value="Transcribed_RNA"/>
</dbReference>